<dbReference type="PATRIC" id="fig|1321819.3.peg.2343"/>
<dbReference type="HOGENOM" id="CLU_133247_1_0_10"/>
<dbReference type="EMBL" id="AWSV01000138">
    <property type="protein sequence ID" value="ERI83938.1"/>
    <property type="molecule type" value="Genomic_DNA"/>
</dbReference>
<dbReference type="Proteomes" id="UP000016496">
    <property type="component" value="Unassembled WGS sequence"/>
</dbReference>
<dbReference type="InterPro" id="IPR024339">
    <property type="entry name" value="DUF3836"/>
</dbReference>
<reference evidence="1 2" key="1">
    <citation type="submission" date="2013-08" db="EMBL/GenBank/DDBJ databases">
        <authorList>
            <person name="Weinstock G."/>
            <person name="Sodergren E."/>
            <person name="Wylie T."/>
            <person name="Fulton L."/>
            <person name="Fulton R."/>
            <person name="Fronick C."/>
            <person name="O'Laughlin M."/>
            <person name="Godfrey J."/>
            <person name="Miner T."/>
            <person name="Herter B."/>
            <person name="Appelbaum E."/>
            <person name="Cordes M."/>
            <person name="Lek S."/>
            <person name="Wollam A."/>
            <person name="Pepin K.H."/>
            <person name="Palsikar V.B."/>
            <person name="Mitreva M."/>
            <person name="Wilson R.K."/>
        </authorList>
    </citation>
    <scope>NUCLEOTIDE SEQUENCE [LARGE SCALE GENOMIC DNA]</scope>
    <source>
        <strain evidence="1 2">F0041</strain>
    </source>
</reference>
<protein>
    <recommendedName>
        <fullName evidence="3">DUF3836 domain-containing protein</fullName>
    </recommendedName>
</protein>
<proteinExistence type="predicted"/>
<evidence type="ECO:0000313" key="1">
    <source>
        <dbReference type="EMBL" id="ERI83938.1"/>
    </source>
</evidence>
<dbReference type="Pfam" id="PF12930">
    <property type="entry name" value="DUF3836"/>
    <property type="match status" value="1"/>
</dbReference>
<dbReference type="OrthoDB" id="996844at2"/>
<dbReference type="GeneID" id="99754132"/>
<sequence length="167" mass="19642">MKKSFLSRITILLGILIASFSYTGLNAQESGNFITNEEKQGDLIVSKVIYRLDGSLYRHMKYDFTYDEQKRMTSKEAFKWDSRREKWSPYFKIDYTYSDGQITLTYARWNEAHKAYDAQVEKSVYELNENNIPVACVNYQWKNDKPKQAIAFPQQQSCETLLSLKIN</sequence>
<name>U2CIP7_9BACE</name>
<dbReference type="Gene3D" id="2.40.128.720">
    <property type="match status" value="1"/>
</dbReference>
<comment type="caution">
    <text evidence="1">The sequence shown here is derived from an EMBL/GenBank/DDBJ whole genome shotgun (WGS) entry which is preliminary data.</text>
</comment>
<accession>U2CIP7</accession>
<dbReference type="AlphaFoldDB" id="U2CIP7"/>
<dbReference type="RefSeq" id="WP_021646087.1">
    <property type="nucleotide sequence ID" value="NZ_KE993134.1"/>
</dbReference>
<gene>
    <name evidence="1" type="ORF">HMPREF1981_02541</name>
</gene>
<organism evidence="1 2">
    <name type="scientific">Bacteroides pyogenes F0041</name>
    <dbReference type="NCBI Taxonomy" id="1321819"/>
    <lineage>
        <taxon>Bacteria</taxon>
        <taxon>Pseudomonadati</taxon>
        <taxon>Bacteroidota</taxon>
        <taxon>Bacteroidia</taxon>
        <taxon>Bacteroidales</taxon>
        <taxon>Bacteroidaceae</taxon>
        <taxon>Bacteroides</taxon>
    </lineage>
</organism>
<evidence type="ECO:0000313" key="2">
    <source>
        <dbReference type="Proteomes" id="UP000016496"/>
    </source>
</evidence>
<evidence type="ECO:0008006" key="3">
    <source>
        <dbReference type="Google" id="ProtNLM"/>
    </source>
</evidence>